<dbReference type="STRING" id="135651.G0MQ18"/>
<dbReference type="Proteomes" id="UP000008068">
    <property type="component" value="Unassembled WGS sequence"/>
</dbReference>
<proteinExistence type="predicted"/>
<protein>
    <submittedName>
        <fullName evidence="3">Uncharacterized protein</fullName>
    </submittedName>
</protein>
<dbReference type="AlphaFoldDB" id="G0MQ18"/>
<dbReference type="InParanoid" id="G0MQ18"/>
<dbReference type="PANTHER" id="PTHR39355:SF1">
    <property type="entry name" value="PROTEIN CBG20624"/>
    <property type="match status" value="1"/>
</dbReference>
<dbReference type="HOGENOM" id="CLU_157462_0_0_1"/>
<feature type="compositionally biased region" description="Polar residues" evidence="1">
    <location>
        <begin position="1"/>
        <end position="27"/>
    </location>
</feature>
<reference evidence="4" key="1">
    <citation type="submission" date="2011-07" db="EMBL/GenBank/DDBJ databases">
        <authorList>
            <consortium name="Caenorhabditis brenneri Sequencing and Analysis Consortium"/>
            <person name="Wilson R.K."/>
        </authorList>
    </citation>
    <scope>NUCLEOTIDE SEQUENCE [LARGE SCALE GENOMIC DNA]</scope>
    <source>
        <strain evidence="4">PB2801</strain>
    </source>
</reference>
<gene>
    <name evidence="3" type="ORF">CAEBREN_11601</name>
</gene>
<feature type="region of interest" description="Disordered" evidence="1">
    <location>
        <begin position="1"/>
        <end position="63"/>
    </location>
</feature>
<sequence>MADDNVSFTDQGTTHGDNKNKGANSSAMLDLLGEMEKKKPTKKKGKGKGKKSKKKGKKGKTKLVRKVDKFESQNFLYRVEGSLFCAGIIIALIMLMVFIILGIHFGVKTNGNMVSYMLPWWGSVDETVDESGDV</sequence>
<keyword evidence="4" id="KW-1185">Reference proteome</keyword>
<dbReference type="PANTHER" id="PTHR39355">
    <property type="entry name" value="PROTEIN CBG20624"/>
    <property type="match status" value="1"/>
</dbReference>
<name>G0MQ18_CAEBE</name>
<dbReference type="OMA" id="KFRAEKT"/>
<accession>G0MQ18</accession>
<keyword evidence="2" id="KW-1133">Transmembrane helix</keyword>
<feature type="transmembrane region" description="Helical" evidence="2">
    <location>
        <begin position="83"/>
        <end position="107"/>
    </location>
</feature>
<dbReference type="OrthoDB" id="5861613at2759"/>
<keyword evidence="2" id="KW-0472">Membrane</keyword>
<evidence type="ECO:0000313" key="3">
    <source>
        <dbReference type="EMBL" id="EGT40936.1"/>
    </source>
</evidence>
<keyword evidence="2" id="KW-0812">Transmembrane</keyword>
<evidence type="ECO:0000256" key="1">
    <source>
        <dbReference type="SAM" id="MobiDB-lite"/>
    </source>
</evidence>
<evidence type="ECO:0000313" key="4">
    <source>
        <dbReference type="Proteomes" id="UP000008068"/>
    </source>
</evidence>
<dbReference type="EMBL" id="GL379806">
    <property type="protein sequence ID" value="EGT40936.1"/>
    <property type="molecule type" value="Genomic_DNA"/>
</dbReference>
<evidence type="ECO:0000256" key="2">
    <source>
        <dbReference type="SAM" id="Phobius"/>
    </source>
</evidence>
<organism evidence="4">
    <name type="scientific">Caenorhabditis brenneri</name>
    <name type="common">Nematode worm</name>
    <dbReference type="NCBI Taxonomy" id="135651"/>
    <lineage>
        <taxon>Eukaryota</taxon>
        <taxon>Metazoa</taxon>
        <taxon>Ecdysozoa</taxon>
        <taxon>Nematoda</taxon>
        <taxon>Chromadorea</taxon>
        <taxon>Rhabditida</taxon>
        <taxon>Rhabditina</taxon>
        <taxon>Rhabditomorpha</taxon>
        <taxon>Rhabditoidea</taxon>
        <taxon>Rhabditidae</taxon>
        <taxon>Peloderinae</taxon>
        <taxon>Caenorhabditis</taxon>
    </lineage>
</organism>
<dbReference type="InterPro" id="IPR040019">
    <property type="entry name" value="C27D6.3-like"/>
</dbReference>
<feature type="compositionally biased region" description="Basic residues" evidence="1">
    <location>
        <begin position="39"/>
        <end position="63"/>
    </location>
</feature>
<dbReference type="eggNOG" id="ENOG502THR0">
    <property type="taxonomic scope" value="Eukaryota"/>
</dbReference>